<accession>A0AAN6YRV6</accession>
<feature type="chain" id="PRO_5042834948" evidence="1">
    <location>
        <begin position="17"/>
        <end position="69"/>
    </location>
</feature>
<organism evidence="2 3">
    <name type="scientific">Podospora fimiseda</name>
    <dbReference type="NCBI Taxonomy" id="252190"/>
    <lineage>
        <taxon>Eukaryota</taxon>
        <taxon>Fungi</taxon>
        <taxon>Dikarya</taxon>
        <taxon>Ascomycota</taxon>
        <taxon>Pezizomycotina</taxon>
        <taxon>Sordariomycetes</taxon>
        <taxon>Sordariomycetidae</taxon>
        <taxon>Sordariales</taxon>
        <taxon>Podosporaceae</taxon>
        <taxon>Podospora</taxon>
    </lineage>
</organism>
<evidence type="ECO:0000313" key="3">
    <source>
        <dbReference type="Proteomes" id="UP001301958"/>
    </source>
</evidence>
<feature type="signal peptide" evidence="1">
    <location>
        <begin position="1"/>
        <end position="16"/>
    </location>
</feature>
<keyword evidence="3" id="KW-1185">Reference proteome</keyword>
<protein>
    <submittedName>
        <fullName evidence="2">Uncharacterized protein</fullName>
    </submittedName>
</protein>
<reference evidence="2" key="2">
    <citation type="submission" date="2023-05" db="EMBL/GenBank/DDBJ databases">
        <authorList>
            <consortium name="Lawrence Berkeley National Laboratory"/>
            <person name="Steindorff A."/>
            <person name="Hensen N."/>
            <person name="Bonometti L."/>
            <person name="Westerberg I."/>
            <person name="Brannstrom I.O."/>
            <person name="Guillou S."/>
            <person name="Cros-Aarteil S."/>
            <person name="Calhoun S."/>
            <person name="Haridas S."/>
            <person name="Kuo A."/>
            <person name="Mondo S."/>
            <person name="Pangilinan J."/>
            <person name="Riley R."/>
            <person name="Labutti K."/>
            <person name="Andreopoulos B."/>
            <person name="Lipzen A."/>
            <person name="Chen C."/>
            <person name="Yanf M."/>
            <person name="Daum C."/>
            <person name="Ng V."/>
            <person name="Clum A."/>
            <person name="Ohm R."/>
            <person name="Martin F."/>
            <person name="Silar P."/>
            <person name="Natvig D."/>
            <person name="Lalanne C."/>
            <person name="Gautier V."/>
            <person name="Ament-Velasquez S.L."/>
            <person name="Kruys A."/>
            <person name="Hutchinson M.I."/>
            <person name="Powell A.J."/>
            <person name="Barry K."/>
            <person name="Miller A.N."/>
            <person name="Grigoriev I.V."/>
            <person name="Debuchy R."/>
            <person name="Gladieux P."/>
            <person name="Thoren M.H."/>
            <person name="Johannesson H."/>
        </authorList>
    </citation>
    <scope>NUCLEOTIDE SEQUENCE</scope>
    <source>
        <strain evidence="2">CBS 990.96</strain>
    </source>
</reference>
<dbReference type="EMBL" id="MU865561">
    <property type="protein sequence ID" value="KAK4221307.1"/>
    <property type="molecule type" value="Genomic_DNA"/>
</dbReference>
<reference evidence="2" key="1">
    <citation type="journal article" date="2023" name="Mol. Phylogenet. Evol.">
        <title>Genome-scale phylogeny and comparative genomics of the fungal order Sordariales.</title>
        <authorList>
            <person name="Hensen N."/>
            <person name="Bonometti L."/>
            <person name="Westerberg I."/>
            <person name="Brannstrom I.O."/>
            <person name="Guillou S."/>
            <person name="Cros-Aarteil S."/>
            <person name="Calhoun S."/>
            <person name="Haridas S."/>
            <person name="Kuo A."/>
            <person name="Mondo S."/>
            <person name="Pangilinan J."/>
            <person name="Riley R."/>
            <person name="LaButti K."/>
            <person name="Andreopoulos B."/>
            <person name="Lipzen A."/>
            <person name="Chen C."/>
            <person name="Yan M."/>
            <person name="Daum C."/>
            <person name="Ng V."/>
            <person name="Clum A."/>
            <person name="Steindorff A."/>
            <person name="Ohm R.A."/>
            <person name="Martin F."/>
            <person name="Silar P."/>
            <person name="Natvig D.O."/>
            <person name="Lalanne C."/>
            <person name="Gautier V."/>
            <person name="Ament-Velasquez S.L."/>
            <person name="Kruys A."/>
            <person name="Hutchinson M.I."/>
            <person name="Powell A.J."/>
            <person name="Barry K."/>
            <person name="Miller A.N."/>
            <person name="Grigoriev I.V."/>
            <person name="Debuchy R."/>
            <person name="Gladieux P."/>
            <person name="Hiltunen Thoren M."/>
            <person name="Johannesson H."/>
        </authorList>
    </citation>
    <scope>NUCLEOTIDE SEQUENCE</scope>
    <source>
        <strain evidence="2">CBS 990.96</strain>
    </source>
</reference>
<keyword evidence="1" id="KW-0732">Signal</keyword>
<dbReference type="AlphaFoldDB" id="A0AAN6YRV6"/>
<proteinExistence type="predicted"/>
<name>A0AAN6YRV6_9PEZI</name>
<gene>
    <name evidence="2" type="ORF">QBC38DRAFT_461627</name>
</gene>
<evidence type="ECO:0000313" key="2">
    <source>
        <dbReference type="EMBL" id="KAK4221307.1"/>
    </source>
</evidence>
<comment type="caution">
    <text evidence="2">The sequence shown here is derived from an EMBL/GenBank/DDBJ whole genome shotgun (WGS) entry which is preliminary data.</text>
</comment>
<sequence>MQFFYLLPLLATLASAAPAEPATEAAISAAVDPATIGLAACAPASCYSFGCCSGNCGYWCRACKIPYTC</sequence>
<dbReference type="Proteomes" id="UP001301958">
    <property type="component" value="Unassembled WGS sequence"/>
</dbReference>
<evidence type="ECO:0000256" key="1">
    <source>
        <dbReference type="SAM" id="SignalP"/>
    </source>
</evidence>